<evidence type="ECO:0000313" key="9">
    <source>
        <dbReference type="EMBL" id="CAH1778111.1"/>
    </source>
</evidence>
<feature type="region of interest" description="Disordered" evidence="8">
    <location>
        <begin position="1874"/>
        <end position="1898"/>
    </location>
</feature>
<feature type="region of interest" description="Disordered" evidence="8">
    <location>
        <begin position="154"/>
        <end position="269"/>
    </location>
</feature>
<feature type="compositionally biased region" description="Acidic residues" evidence="8">
    <location>
        <begin position="1875"/>
        <end position="1898"/>
    </location>
</feature>
<dbReference type="GO" id="GO:0033557">
    <property type="term" value="C:Slx1-Slx4 complex"/>
    <property type="evidence" value="ECO:0007669"/>
    <property type="project" value="InterPro"/>
</dbReference>
<dbReference type="GO" id="GO:0000712">
    <property type="term" value="P:resolution of meiotic recombination intermediates"/>
    <property type="evidence" value="ECO:0007669"/>
    <property type="project" value="TreeGrafter"/>
</dbReference>
<comment type="caution">
    <text evidence="9">The sequence shown here is derived from an EMBL/GenBank/DDBJ whole genome shotgun (WGS) entry which is preliminary data.</text>
</comment>
<dbReference type="Proteomes" id="UP000749559">
    <property type="component" value="Unassembled WGS sequence"/>
</dbReference>
<feature type="region of interest" description="Disordered" evidence="8">
    <location>
        <begin position="1"/>
        <end position="23"/>
    </location>
</feature>
<evidence type="ECO:0000256" key="6">
    <source>
        <dbReference type="ARBA" id="ARBA00023242"/>
    </source>
</evidence>
<evidence type="ECO:0000256" key="8">
    <source>
        <dbReference type="SAM" id="MobiDB-lite"/>
    </source>
</evidence>
<feature type="region of interest" description="Disordered" evidence="8">
    <location>
        <begin position="906"/>
        <end position="929"/>
    </location>
</feature>
<feature type="region of interest" description="Disordered" evidence="8">
    <location>
        <begin position="991"/>
        <end position="1013"/>
    </location>
</feature>
<evidence type="ECO:0000256" key="1">
    <source>
        <dbReference type="ARBA" id="ARBA00004123"/>
    </source>
</evidence>
<comment type="subcellular location">
    <subcellularLocation>
        <location evidence="1">Nucleus</location>
    </subcellularLocation>
</comment>
<evidence type="ECO:0000256" key="7">
    <source>
        <dbReference type="ARBA" id="ARBA00029496"/>
    </source>
</evidence>
<protein>
    <recommendedName>
        <fullName evidence="7">Structure-specific endonuclease subunit SLX4</fullName>
    </recommendedName>
</protein>
<comment type="similarity">
    <text evidence="2">Belongs to the SLX4 family.</text>
</comment>
<feature type="compositionally biased region" description="Polar residues" evidence="8">
    <location>
        <begin position="1602"/>
        <end position="1635"/>
    </location>
</feature>
<evidence type="ECO:0000313" key="10">
    <source>
        <dbReference type="Proteomes" id="UP000749559"/>
    </source>
</evidence>
<dbReference type="PANTHER" id="PTHR21541:SF3">
    <property type="entry name" value="STRUCTURE-SPECIFIC ENDONUCLEASE SUBUNIT SLX4"/>
    <property type="match status" value="1"/>
</dbReference>
<feature type="region of interest" description="Disordered" evidence="8">
    <location>
        <begin position="1981"/>
        <end position="2021"/>
    </location>
</feature>
<gene>
    <name evidence="9" type="ORF">OFUS_LOCUS5077</name>
</gene>
<feature type="region of interest" description="Disordered" evidence="8">
    <location>
        <begin position="1701"/>
        <end position="1805"/>
    </location>
</feature>
<name>A0A8J1TIG9_OWEFU</name>
<feature type="compositionally biased region" description="Basic and acidic residues" evidence="8">
    <location>
        <begin position="107"/>
        <end position="119"/>
    </location>
</feature>
<feature type="compositionally biased region" description="Low complexity" evidence="8">
    <location>
        <begin position="2007"/>
        <end position="2021"/>
    </location>
</feature>
<keyword evidence="3" id="KW-0227">DNA damage</keyword>
<dbReference type="OrthoDB" id="5576441at2759"/>
<feature type="compositionally biased region" description="Polar residues" evidence="8">
    <location>
        <begin position="719"/>
        <end position="730"/>
    </location>
</feature>
<feature type="compositionally biased region" description="Polar residues" evidence="8">
    <location>
        <begin position="89"/>
        <end position="102"/>
    </location>
</feature>
<dbReference type="GO" id="GO:0006281">
    <property type="term" value="P:DNA repair"/>
    <property type="evidence" value="ECO:0007669"/>
    <property type="project" value="UniProtKB-KW"/>
</dbReference>
<feature type="compositionally biased region" description="Basic and acidic residues" evidence="8">
    <location>
        <begin position="154"/>
        <end position="169"/>
    </location>
</feature>
<proteinExistence type="inferred from homology"/>
<feature type="compositionally biased region" description="Polar residues" evidence="8">
    <location>
        <begin position="1768"/>
        <end position="1804"/>
    </location>
</feature>
<dbReference type="EMBL" id="CAIIXF020000002">
    <property type="protein sequence ID" value="CAH1778111.1"/>
    <property type="molecule type" value="Genomic_DNA"/>
</dbReference>
<feature type="compositionally biased region" description="Basic residues" evidence="8">
    <location>
        <begin position="1"/>
        <end position="11"/>
    </location>
</feature>
<feature type="region of interest" description="Disordered" evidence="8">
    <location>
        <begin position="849"/>
        <end position="870"/>
    </location>
</feature>
<keyword evidence="6" id="KW-0539">Nucleus</keyword>
<keyword evidence="5" id="KW-0234">DNA repair</keyword>
<accession>A0A8J1TIG9</accession>
<evidence type="ECO:0000256" key="5">
    <source>
        <dbReference type="ARBA" id="ARBA00023204"/>
    </source>
</evidence>
<keyword evidence="4" id="KW-0233">DNA recombination</keyword>
<feature type="compositionally biased region" description="Polar residues" evidence="8">
    <location>
        <begin position="1358"/>
        <end position="1447"/>
    </location>
</feature>
<feature type="compositionally biased region" description="Basic and acidic residues" evidence="8">
    <location>
        <begin position="1571"/>
        <end position="1581"/>
    </location>
</feature>
<dbReference type="GO" id="GO:0006260">
    <property type="term" value="P:DNA replication"/>
    <property type="evidence" value="ECO:0007669"/>
    <property type="project" value="InterPro"/>
</dbReference>
<feature type="compositionally biased region" description="Basic and acidic residues" evidence="8">
    <location>
        <begin position="212"/>
        <end position="232"/>
    </location>
</feature>
<evidence type="ECO:0000256" key="2">
    <source>
        <dbReference type="ARBA" id="ARBA00006661"/>
    </source>
</evidence>
<feature type="region of interest" description="Disordered" evidence="8">
    <location>
        <begin position="1530"/>
        <end position="1660"/>
    </location>
</feature>
<feature type="compositionally biased region" description="Acidic residues" evidence="8">
    <location>
        <begin position="1493"/>
        <end position="1506"/>
    </location>
</feature>
<reference evidence="9" key="1">
    <citation type="submission" date="2022-03" db="EMBL/GenBank/DDBJ databases">
        <authorList>
            <person name="Martin C."/>
        </authorList>
    </citation>
    <scope>NUCLEOTIDE SEQUENCE</scope>
</reference>
<feature type="compositionally biased region" description="Basic residues" evidence="8">
    <location>
        <begin position="1983"/>
        <end position="2006"/>
    </location>
</feature>
<feature type="compositionally biased region" description="Polar residues" evidence="8">
    <location>
        <begin position="1751"/>
        <end position="1761"/>
    </location>
</feature>
<feature type="compositionally biased region" description="Polar residues" evidence="8">
    <location>
        <begin position="1332"/>
        <end position="1349"/>
    </location>
</feature>
<feature type="region of interest" description="Disordered" evidence="8">
    <location>
        <begin position="638"/>
        <end position="659"/>
    </location>
</feature>
<keyword evidence="10" id="KW-1185">Reference proteome</keyword>
<evidence type="ECO:0000256" key="4">
    <source>
        <dbReference type="ARBA" id="ARBA00023172"/>
    </source>
</evidence>
<evidence type="ECO:0000256" key="3">
    <source>
        <dbReference type="ARBA" id="ARBA00022763"/>
    </source>
</evidence>
<feature type="compositionally biased region" description="Polar residues" evidence="8">
    <location>
        <begin position="991"/>
        <end position="1005"/>
    </location>
</feature>
<feature type="compositionally biased region" description="Polar residues" evidence="8">
    <location>
        <begin position="1711"/>
        <end position="1728"/>
    </location>
</feature>
<dbReference type="PANTHER" id="PTHR21541">
    <property type="entry name" value="BTB POZ DOMAIN CONTAINING 12"/>
    <property type="match status" value="1"/>
</dbReference>
<feature type="region of interest" description="Disordered" evidence="8">
    <location>
        <begin position="701"/>
        <end position="789"/>
    </location>
</feature>
<feature type="compositionally biased region" description="Basic and acidic residues" evidence="8">
    <location>
        <begin position="179"/>
        <end position="202"/>
    </location>
</feature>
<feature type="region of interest" description="Disordered" evidence="8">
    <location>
        <begin position="1324"/>
        <end position="1509"/>
    </location>
</feature>
<sequence length="2021" mass="224561">MILNKKMKSPKVKPGQSPQEIKAKKAVQNAKLTLNKKKSAKISHLELFQGIFSDQTTEHNDSVDFKQIPRKSKLRLRKGRGTNRTTNTSCQNESDISQSQEICPNDKVNDGKANETDCKTRETDCKTRETDFKTRETDCKTRATGCKTRETDFKTKENDCKTKENDCKGKKSITNGNGNDRKAEEDDHKTRSNDIKTKENSSKPKIRKSNKRATEVRKNKQSKDDKSKKETLDIDNTEAEDDMKAFDDNTTSSGAGAQDDSDKHEEVTEGVEVTKQCTTCGKNINTIEHGDHILKCLQDNFRRTKLDMQLDTKHETKTSPRKEENQLFLCQFCNKDLTSWNSRRRQQHLNRCLDQIEEGERYKEAKEKVVNKMRTSVLPCPICGQPHKTDRARKLHLKKCALQYDVPVDRALKLAREQEEEHKVKLDQGQLIIDEKDVQKLLKTTKPKTAASKHKKAEPKSVLEEQTQLAIALSVSASEFSTPMEFSTPNMENANTSVFDVLMKNAKDQSPVKKGKRKKKTEVIPELLKRTREENEEIVASRAAIVTNQTLDVEVNELTPRLPESLFYRPDNAEPRDLTAQFDKESTLWQMSKFTEADKAKEDFYVASLCDVIEPCDITTGSKMKHLSQIPGRRISSVQGNSDCEPSHVNTPTGGSQSQTALVLAELAAENITQNSHLESTRHSTSSQHIGSEVSICARDTSQSNRSLKQSLDPPMTDCSLSRDATSDSQMLHPGLGTPVTQSNKWRNPFRVSISRPGQNLTSFSQQSPEYKQGSDYHQSPEYKQSSVYQQSPDCIPFSVQTPDVDPDIANLPNHSVEQNLNDSNEDLETNNDGNLETLLKSIWEDEDDRNQAGCHGNRETSSNHSNSDIDEEMDDLYSFMATQKSKIKKVKSPLKFSTSQEIQLTNNTPPSFKTPLAKTRHGDNSSNWKVCATSTPIDQTARNKVQFKTPRNTNTYPIIGLETPDLFAPTPYIKTKKRIKSGSINDNTLNEWTAGNARPNNDSSESGDLDNTEHEATVEILEIVEIDEGDKESQNNNRTLSVQEPFSKDSIIDISDKEQELLEIVDEHQSDDPDVIYKSDEDMFGSDSEHNEPVSPKDCTEHSKEYNEFLTKPLEVETISGSKSSQETLVNCEQHVQNETSEERKTYSVNHQQEESTEDICIVYDSQDENVKYADKHIAKIAHDISEVSDKSIGSNDVDPSNNDVLDLPDIDIKTKSGDVSGNVPSSKIAACFEHPMVDNLGISQSHFRGHEEIEKSGLTRAKSNKRKRIELDISDIEPEALSQEKKSKTSVSISGEVITSPIKNTDNDCIDMIICENPNEFDESDLPNVLESNNLSGSSRGNDTNPATAIYDPTPDESTSNNGPNQYNKNDVPNVSTSNESSPIDGPSQSNPNDGPDKSNTNDCPSQSNSNDGPNESTINDNPDESTPNDGPSESTSNDIPNESTNNKDPDEYIPNEDPNESTPNDGPNESTPNDGTGDLNNSPVGSVTDDQADEMDVWDDFDDGGGYIDMNNSNDIMTSQTFNKRNEAKYNEHAGVAGVDKDHGNNSPKSIIPEDLDNDEQLINNDEQIPHNDDKEVSPDDLDYLVNDSALWRDENEPSFRNTQDETNTAVNAVPSEQNDTFPEQDGSSTEPLKTPNVPKPRASKSWVPPSPFTPMPDYDAMATPAVKREIAKHGVRMLPKKKMIMVLKNIYQETHQYETDSECDASFTGTNAPGLTNESTSNKETGAKSKSVSAKLSVKESLKPQGPKSSSDITSSLKVKPLVTKTSSAKPSFAKTSSTKPLVAKTSSAKPLVAKTSSTKPLIAKSLAAKTSSAKPSLVAKTSSTKSLVAKTSSAQSLVAKTSSTKSLVTKTSSAKPLVARVNNKRLLDISDSDTSDNDDDIRDNDDPNSDSDDAMQEETIVEEPMTASQQVSTPGVKQKIYDYITSTESIHLKVLYYEPIDFDDFQAELLTAGIRCGKQKLMEILDEKCITFTCRSSSKAKREKKQQRKKTGSPRKRKKPRSSPSKKSPQKSAAKK</sequence>
<feature type="region of interest" description="Disordered" evidence="8">
    <location>
        <begin position="75"/>
        <end position="119"/>
    </location>
</feature>
<organism evidence="9 10">
    <name type="scientific">Owenia fusiformis</name>
    <name type="common">Polychaete worm</name>
    <dbReference type="NCBI Taxonomy" id="6347"/>
    <lineage>
        <taxon>Eukaryota</taxon>
        <taxon>Metazoa</taxon>
        <taxon>Spiralia</taxon>
        <taxon>Lophotrochozoa</taxon>
        <taxon>Annelida</taxon>
        <taxon>Polychaeta</taxon>
        <taxon>Sedentaria</taxon>
        <taxon>Canalipalpata</taxon>
        <taxon>Sabellida</taxon>
        <taxon>Oweniida</taxon>
        <taxon>Oweniidae</taxon>
        <taxon>Owenia</taxon>
    </lineage>
</organism>
<feature type="compositionally biased region" description="Polar residues" evidence="8">
    <location>
        <begin position="756"/>
        <end position="772"/>
    </location>
</feature>
<feature type="compositionally biased region" description="Polar residues" evidence="8">
    <location>
        <begin position="701"/>
        <end position="710"/>
    </location>
</feature>
<dbReference type="CDD" id="cd22999">
    <property type="entry name" value="SAP_SLX4"/>
    <property type="match status" value="1"/>
</dbReference>
<dbReference type="Pfam" id="PF09494">
    <property type="entry name" value="Slx4"/>
    <property type="match status" value="1"/>
</dbReference>
<dbReference type="InterPro" id="IPR018574">
    <property type="entry name" value="Structure-sp_endonuc_su_Slx4"/>
</dbReference>
<feature type="compositionally biased region" description="Polar residues" evidence="8">
    <location>
        <begin position="1463"/>
        <end position="1492"/>
    </location>
</feature>